<proteinExistence type="predicted"/>
<accession>A0ABM8IEZ5</accession>
<keyword evidence="2" id="KW-1185">Reference proteome</keyword>
<dbReference type="Proteomes" id="UP001496674">
    <property type="component" value="Chromosome"/>
</dbReference>
<evidence type="ECO:0000313" key="2">
    <source>
        <dbReference type="Proteomes" id="UP001496674"/>
    </source>
</evidence>
<dbReference type="RefSeq" id="WP_353334085.1">
    <property type="nucleotide sequence ID" value="NZ_AP028055.1"/>
</dbReference>
<gene>
    <name evidence="1" type="ORF">BSYN_11450</name>
</gene>
<dbReference type="EMBL" id="AP028055">
    <property type="protein sequence ID" value="BEG98880.1"/>
    <property type="molecule type" value="Genomic_DNA"/>
</dbReference>
<reference evidence="1 2" key="1">
    <citation type="submission" date="2023-04" db="EMBL/GenBank/DDBJ databases">
        <title>Draft genome sequence of acteroides sedimenti strain YN3PY1.</title>
        <authorList>
            <person name="Yoshida N."/>
        </authorList>
    </citation>
    <scope>NUCLEOTIDE SEQUENCE [LARGE SCALE GENOMIC DNA]</scope>
    <source>
        <strain evidence="1 2">YN3PY1</strain>
    </source>
</reference>
<organism evidence="1 2">
    <name type="scientific">Bacteroides sedimenti</name>
    <dbReference type="NCBI Taxonomy" id="2136147"/>
    <lineage>
        <taxon>Bacteria</taxon>
        <taxon>Pseudomonadati</taxon>
        <taxon>Bacteroidota</taxon>
        <taxon>Bacteroidia</taxon>
        <taxon>Bacteroidales</taxon>
        <taxon>Bacteroidaceae</taxon>
        <taxon>Bacteroides</taxon>
    </lineage>
</organism>
<evidence type="ECO:0000313" key="1">
    <source>
        <dbReference type="EMBL" id="BEG98880.1"/>
    </source>
</evidence>
<protein>
    <submittedName>
        <fullName evidence="1">Uncharacterized protein</fullName>
    </submittedName>
</protein>
<name>A0ABM8IEZ5_9BACE</name>
<sequence length="231" mass="27581">MIVDSMGYEEIAAEFQSDYKSEIEPKLFVTFGMEAKYRRYLMKEAKNGELIFFKPIKLTSKKGNNYIIQYYCEGWAGYKRNNLIYFIYLYYHRPDGLYAVLHAEARDATRFMFYTPHFFDRYRERCMDDVTVPKLQVIQQCFRYNHNFAVTPIDSEKYKDNVLSTLKEGIGLGNYITPLIIEFRTFVSLDMMKEDQAEMMKENHPFMLRGIEYERSIINKMVRAYKAMGYS</sequence>